<evidence type="ECO:0000256" key="1">
    <source>
        <dbReference type="SAM" id="MobiDB-lite"/>
    </source>
</evidence>
<sequence length="147" mass="16492">MRHKDPSFDQFICSLSEERGKDSPSEMSLSQKQSVRSGSHVSSSVSVKSDCSKGRIPNFSEEQSRTKRIKEAALDFTLYFLREMEQDEAADTLEDELFFIHQLKCSLKKKPKLSSTKTSPLEATPLPRRTSQRGQGMPPDHPGAPSC</sequence>
<dbReference type="EMBL" id="JAYMGO010000022">
    <property type="protein sequence ID" value="KAL1251843.1"/>
    <property type="molecule type" value="Genomic_DNA"/>
</dbReference>
<dbReference type="Proteomes" id="UP001558613">
    <property type="component" value="Unassembled WGS sequence"/>
</dbReference>
<protein>
    <submittedName>
        <fullName evidence="2">Uncharacterized protein</fullName>
    </submittedName>
</protein>
<feature type="compositionally biased region" description="Low complexity" evidence="1">
    <location>
        <begin position="34"/>
        <end position="49"/>
    </location>
</feature>
<name>A0ABR3LG76_9TELE</name>
<accession>A0ABR3LG76</accession>
<evidence type="ECO:0000313" key="2">
    <source>
        <dbReference type="EMBL" id="KAL1251843.1"/>
    </source>
</evidence>
<organism evidence="2 3">
    <name type="scientific">Cirrhinus molitorella</name>
    <name type="common">mud carp</name>
    <dbReference type="NCBI Taxonomy" id="172907"/>
    <lineage>
        <taxon>Eukaryota</taxon>
        <taxon>Metazoa</taxon>
        <taxon>Chordata</taxon>
        <taxon>Craniata</taxon>
        <taxon>Vertebrata</taxon>
        <taxon>Euteleostomi</taxon>
        <taxon>Actinopterygii</taxon>
        <taxon>Neopterygii</taxon>
        <taxon>Teleostei</taxon>
        <taxon>Ostariophysi</taxon>
        <taxon>Cypriniformes</taxon>
        <taxon>Cyprinidae</taxon>
        <taxon>Labeoninae</taxon>
        <taxon>Labeonini</taxon>
        <taxon>Cirrhinus</taxon>
    </lineage>
</organism>
<comment type="caution">
    <text evidence="2">The sequence shown here is derived from an EMBL/GenBank/DDBJ whole genome shotgun (WGS) entry which is preliminary data.</text>
</comment>
<reference evidence="2 3" key="1">
    <citation type="submission" date="2023-09" db="EMBL/GenBank/DDBJ databases">
        <authorList>
            <person name="Wang M."/>
        </authorList>
    </citation>
    <scope>NUCLEOTIDE SEQUENCE [LARGE SCALE GENOMIC DNA]</scope>
    <source>
        <strain evidence="2">GT-2023</strain>
        <tissue evidence="2">Liver</tissue>
    </source>
</reference>
<feature type="region of interest" description="Disordered" evidence="1">
    <location>
        <begin position="109"/>
        <end position="147"/>
    </location>
</feature>
<proteinExistence type="predicted"/>
<feature type="region of interest" description="Disordered" evidence="1">
    <location>
        <begin position="16"/>
        <end position="67"/>
    </location>
</feature>
<evidence type="ECO:0000313" key="3">
    <source>
        <dbReference type="Proteomes" id="UP001558613"/>
    </source>
</evidence>
<gene>
    <name evidence="2" type="ORF">QQF64_019639</name>
</gene>
<keyword evidence="3" id="KW-1185">Reference proteome</keyword>